<comment type="caution">
    <text evidence="4">The sequence shown here is derived from an EMBL/GenBank/DDBJ whole genome shotgun (WGS) entry which is preliminary data.</text>
</comment>
<dbReference type="Gene3D" id="3.40.50.2300">
    <property type="match status" value="1"/>
</dbReference>
<dbReference type="EMBL" id="BMMV01000006">
    <property type="protein sequence ID" value="GGJ92551.1"/>
    <property type="molecule type" value="Genomic_DNA"/>
</dbReference>
<dbReference type="InterPro" id="IPR052893">
    <property type="entry name" value="TCS_response_regulator"/>
</dbReference>
<proteinExistence type="predicted"/>
<evidence type="ECO:0000313" key="5">
    <source>
        <dbReference type="Proteomes" id="UP000660265"/>
    </source>
</evidence>
<gene>
    <name evidence="4" type="ORF">GCM10011583_25010</name>
</gene>
<evidence type="ECO:0000256" key="1">
    <source>
        <dbReference type="PROSITE-ProRule" id="PRU00169"/>
    </source>
</evidence>
<dbReference type="SMART" id="SM00448">
    <property type="entry name" value="REC"/>
    <property type="match status" value="1"/>
</dbReference>
<evidence type="ECO:0000313" key="4">
    <source>
        <dbReference type="EMBL" id="GGJ92551.1"/>
    </source>
</evidence>
<dbReference type="PANTHER" id="PTHR44520:SF2">
    <property type="entry name" value="RESPONSE REGULATOR RCP1"/>
    <property type="match status" value="1"/>
</dbReference>
<organism evidence="4 5">
    <name type="scientific">Streptomyces camponoticapitis</name>
    <dbReference type="NCBI Taxonomy" id="1616125"/>
    <lineage>
        <taxon>Bacteria</taxon>
        <taxon>Bacillati</taxon>
        <taxon>Actinomycetota</taxon>
        <taxon>Actinomycetes</taxon>
        <taxon>Kitasatosporales</taxon>
        <taxon>Streptomycetaceae</taxon>
        <taxon>Streptomyces</taxon>
    </lineage>
</organism>
<dbReference type="Pfam" id="PF00072">
    <property type="entry name" value="Response_reg"/>
    <property type="match status" value="1"/>
</dbReference>
<dbReference type="PROSITE" id="PS50110">
    <property type="entry name" value="RESPONSE_REGULATORY"/>
    <property type="match status" value="1"/>
</dbReference>
<dbReference type="CDD" id="cd17557">
    <property type="entry name" value="REC_Rcp-like"/>
    <property type="match status" value="1"/>
</dbReference>
<feature type="domain" description="Response regulatory" evidence="3">
    <location>
        <begin position="142"/>
        <end position="263"/>
    </location>
</feature>
<accession>A0ABQ2E3C2</accession>
<sequence>MGADVTTSAEGRELTELAEEAVNELVRRMVAQLPGLPTADSPHGATDLTGSEPAAGGPLDHLRALAHLSRAVTRCAQQEAAAAARAGANYPQLGAAWGISRQGARQRWPGLVFTARPASRPLPHTEHRSPTVNAFTTDRPYTVLLVEDDPADALLIEDALVERGMARSIAQVPDGLAALDHLRDTANERPDLIILDLNMPRMNGRELLAALKKDQDLGSIPVVVLTTSAAPDDIAGAYRQHANAYVAKPINLTEFIEAVQGIDAFFLETATRLPRS</sequence>
<dbReference type="PANTHER" id="PTHR44520">
    <property type="entry name" value="RESPONSE REGULATOR RCP1-RELATED"/>
    <property type="match status" value="1"/>
</dbReference>
<keyword evidence="5" id="KW-1185">Reference proteome</keyword>
<dbReference type="InterPro" id="IPR001789">
    <property type="entry name" value="Sig_transdc_resp-reg_receiver"/>
</dbReference>
<evidence type="ECO:0000256" key="2">
    <source>
        <dbReference type="SAM" id="MobiDB-lite"/>
    </source>
</evidence>
<protein>
    <recommendedName>
        <fullName evidence="3">Response regulatory domain-containing protein</fullName>
    </recommendedName>
</protein>
<dbReference type="InterPro" id="IPR011006">
    <property type="entry name" value="CheY-like_superfamily"/>
</dbReference>
<name>A0ABQ2E3C2_9ACTN</name>
<feature type="region of interest" description="Disordered" evidence="2">
    <location>
        <begin position="35"/>
        <end position="54"/>
    </location>
</feature>
<dbReference type="RefSeq" id="WP_189107463.1">
    <property type="nucleotide sequence ID" value="NZ_BMMV01000006.1"/>
</dbReference>
<feature type="modified residue" description="4-aspartylphosphate" evidence="1">
    <location>
        <position position="196"/>
    </location>
</feature>
<keyword evidence="1" id="KW-0597">Phosphoprotein</keyword>
<reference evidence="5" key="1">
    <citation type="journal article" date="2019" name="Int. J. Syst. Evol. Microbiol.">
        <title>The Global Catalogue of Microorganisms (GCM) 10K type strain sequencing project: providing services to taxonomists for standard genome sequencing and annotation.</title>
        <authorList>
            <consortium name="The Broad Institute Genomics Platform"/>
            <consortium name="The Broad Institute Genome Sequencing Center for Infectious Disease"/>
            <person name="Wu L."/>
            <person name="Ma J."/>
        </authorList>
    </citation>
    <scope>NUCLEOTIDE SEQUENCE [LARGE SCALE GENOMIC DNA]</scope>
    <source>
        <strain evidence="5">CGMCC 4.7275</strain>
    </source>
</reference>
<dbReference type="SUPFAM" id="SSF52172">
    <property type="entry name" value="CheY-like"/>
    <property type="match status" value="1"/>
</dbReference>
<dbReference type="Proteomes" id="UP000660265">
    <property type="component" value="Unassembled WGS sequence"/>
</dbReference>
<evidence type="ECO:0000259" key="3">
    <source>
        <dbReference type="PROSITE" id="PS50110"/>
    </source>
</evidence>